<proteinExistence type="predicted"/>
<gene>
    <name evidence="1" type="ORF">A2368_01415</name>
</gene>
<organism evidence="1 2">
    <name type="scientific">Candidatus Collierbacteria bacterium RIFOXYB1_FULL_49_13</name>
    <dbReference type="NCBI Taxonomy" id="1817728"/>
    <lineage>
        <taxon>Bacteria</taxon>
        <taxon>Candidatus Collieribacteriota</taxon>
    </lineage>
</organism>
<reference evidence="1 2" key="1">
    <citation type="journal article" date="2016" name="Nat. Commun.">
        <title>Thousands of microbial genomes shed light on interconnected biogeochemical processes in an aquifer system.</title>
        <authorList>
            <person name="Anantharaman K."/>
            <person name="Brown C.T."/>
            <person name="Hug L.A."/>
            <person name="Sharon I."/>
            <person name="Castelle C.J."/>
            <person name="Probst A.J."/>
            <person name="Thomas B.C."/>
            <person name="Singh A."/>
            <person name="Wilkins M.J."/>
            <person name="Karaoz U."/>
            <person name="Brodie E.L."/>
            <person name="Williams K.H."/>
            <person name="Hubbard S.S."/>
            <person name="Banfield J.F."/>
        </authorList>
    </citation>
    <scope>NUCLEOTIDE SEQUENCE [LARGE SCALE GENOMIC DNA]</scope>
</reference>
<dbReference type="Proteomes" id="UP000176682">
    <property type="component" value="Unassembled WGS sequence"/>
</dbReference>
<sequence>MAEVAFASERDIEMGRNAGVAELPTNREIGDPAVELAREKMISRLRQEGRVEIIDGAVVFEDEQSIRDFMKERPKDFLKQVAGPLLAGDREDRSVMGVMMELWDGVQVNTEERLVRGEAPLYMFYIAPDDIYDTEAVFAAAQKAFIGGWEMGRTVMNKAEASYPTVSGGRVPLVETALMAGIYGFGEGERGQDGELWVRNFKDDGRYVQVTGEWVTNHVLKTFGSWTFDNGFTAVDEGLPELWGRGLLVPNDFRRREGIWTVVQYKGMVGLVDDEGVMRRYNLGTENAGKYAERVGNNQYVIYRYVQGEIVPESRVDITGISRERMVYRGGTVDVREVIRPEPLEDAREIQSYAELIRFKNVLRKAGRNDMDRLNTRQQFLLMNLWREYGGSEVNPGVVCEVLKSFDLVNAWLAEWEQQAGRGKLGDIRRIFLTRVGQAFRAHMQDIAARVFAGEDQATDELVIGNEMLEVLNDCIRGEGGWRMRQDNEHPKLQIGGREGTTRLVEDVTVIFENNAYPGREMSMVIRPKEGEFRGTQREACLRINYKEGRQQIMGLRIDLSFGKVSLDFDAVKHLGAQYHKDTQFEEALNSPKVFEQMGHFFAQMLGVENLEKASGGKKVAWKRA</sequence>
<comment type="caution">
    <text evidence="1">The sequence shown here is derived from an EMBL/GenBank/DDBJ whole genome shotgun (WGS) entry which is preliminary data.</text>
</comment>
<evidence type="ECO:0000313" key="2">
    <source>
        <dbReference type="Proteomes" id="UP000176682"/>
    </source>
</evidence>
<protein>
    <submittedName>
        <fullName evidence="1">Uncharacterized protein</fullName>
    </submittedName>
</protein>
<dbReference type="EMBL" id="MFAM01000042">
    <property type="protein sequence ID" value="OGD78563.1"/>
    <property type="molecule type" value="Genomic_DNA"/>
</dbReference>
<evidence type="ECO:0000313" key="1">
    <source>
        <dbReference type="EMBL" id="OGD78563.1"/>
    </source>
</evidence>
<dbReference type="AlphaFoldDB" id="A0A1F5FG75"/>
<name>A0A1F5FG75_9BACT</name>
<accession>A0A1F5FG75</accession>